<dbReference type="SUPFAM" id="SSF48371">
    <property type="entry name" value="ARM repeat"/>
    <property type="match status" value="2"/>
</dbReference>
<dbReference type="STRING" id="362418.IW19_07335"/>
<comment type="caution">
    <text evidence="1">The sequence shown here is derived from an EMBL/GenBank/DDBJ whole genome shotgun (WGS) entry which is preliminary data.</text>
</comment>
<name>A0A085ZLP0_9FLAO</name>
<protein>
    <recommendedName>
        <fullName evidence="3">HEAT repeat domain-containing protein</fullName>
    </recommendedName>
</protein>
<keyword evidence="2" id="KW-1185">Reference proteome</keyword>
<dbReference type="InterPro" id="IPR016024">
    <property type="entry name" value="ARM-type_fold"/>
</dbReference>
<dbReference type="OrthoDB" id="1393202at2"/>
<dbReference type="eggNOG" id="ENOG5033RKV">
    <property type="taxonomic scope" value="Bacteria"/>
</dbReference>
<dbReference type="RefSeq" id="WP_035682668.1">
    <property type="nucleotide sequence ID" value="NZ_JPRL01000001.1"/>
</dbReference>
<dbReference type="InterPro" id="IPR004155">
    <property type="entry name" value="PBS_lyase_HEAT"/>
</dbReference>
<dbReference type="Gene3D" id="1.25.10.10">
    <property type="entry name" value="Leucine-rich Repeat Variant"/>
    <property type="match status" value="1"/>
</dbReference>
<dbReference type="AlphaFoldDB" id="A0A085ZLP0"/>
<dbReference type="InterPro" id="IPR011989">
    <property type="entry name" value="ARM-like"/>
</dbReference>
<evidence type="ECO:0000313" key="1">
    <source>
        <dbReference type="EMBL" id="KFF05354.1"/>
    </source>
</evidence>
<dbReference type="Pfam" id="PF03130">
    <property type="entry name" value="HEAT_PBS"/>
    <property type="match status" value="1"/>
</dbReference>
<evidence type="ECO:0000313" key="2">
    <source>
        <dbReference type="Proteomes" id="UP000028715"/>
    </source>
</evidence>
<evidence type="ECO:0008006" key="3">
    <source>
        <dbReference type="Google" id="ProtNLM"/>
    </source>
</evidence>
<dbReference type="EMBL" id="JPRL01000001">
    <property type="protein sequence ID" value="KFF05354.1"/>
    <property type="molecule type" value="Genomic_DNA"/>
</dbReference>
<proteinExistence type="predicted"/>
<sequence length="553" mass="64321">MKIKLIITIILLIFFAKVHSQDLTNFKVDFKLSLDKTFDEEKLNNLFLKYPQLLTPQSGITQLTSNLKGETLRNFPLNDFKNDNLYIDNIDKLLNSENSFQRLFSYLIIGTSNDLSKEEQLLERLKSEKEKGNLVWCGMSLLNLKTKHTTELFDFLVENENFGDAHMLPLFFKLDKKSLQETAYKRYNSENLKAKILAVQTLSQTGKNPETEKIVLDAVKNWDINIKGYAIYTVKELQIGNLLETFKPFLDNDKTRKIALQALAESPTNSDVEYLKSLTAKKDSISDDLLDCFFESNKLENLKFWLELLKTNKISDDYYFSVPNNKLIYSDELLPNIQNTLKECKNEKVIEELLRALQSRNDIESTNILIDFLKHKNSSIRYWSTVALKGNKNQKVIDLLPGLINDEEYRTTALVDLLVENNINNQQITFEKIYKNSSKNLDWERSSIEYLSNYPLENHKELFRKILKNEKSDFSMRYHAALGLGRLKDENSVDLLIKVCEETRKESDLNSRIYLEALAMVKGEKAKKEIKTFLNSDEEVVKELANELLKKWN</sequence>
<accession>A0A085ZLP0</accession>
<organism evidence="1 2">
    <name type="scientific">Flavobacterium reichenbachii</name>
    <dbReference type="NCBI Taxonomy" id="362418"/>
    <lineage>
        <taxon>Bacteria</taxon>
        <taxon>Pseudomonadati</taxon>
        <taxon>Bacteroidota</taxon>
        <taxon>Flavobacteriia</taxon>
        <taxon>Flavobacteriales</taxon>
        <taxon>Flavobacteriaceae</taxon>
        <taxon>Flavobacterium</taxon>
    </lineage>
</organism>
<dbReference type="Proteomes" id="UP000028715">
    <property type="component" value="Unassembled WGS sequence"/>
</dbReference>
<gene>
    <name evidence="1" type="ORF">IW19_07335</name>
</gene>
<reference evidence="1 2" key="1">
    <citation type="submission" date="2014-07" db="EMBL/GenBank/DDBJ databases">
        <title>Genome of Flavobacterium reichenbachii LMG 25512.</title>
        <authorList>
            <person name="Stropko S.J."/>
            <person name="Pipes S.E."/>
            <person name="Newman J.D."/>
        </authorList>
    </citation>
    <scope>NUCLEOTIDE SEQUENCE [LARGE SCALE GENOMIC DNA]</scope>
    <source>
        <strain evidence="1 2">LMG 25512</strain>
    </source>
</reference>